<evidence type="ECO:0000313" key="3">
    <source>
        <dbReference type="EMBL" id="GLC62807.1"/>
    </source>
</evidence>
<dbReference type="SMART" id="SM00563">
    <property type="entry name" value="PlsC"/>
    <property type="match status" value="1"/>
</dbReference>
<feature type="compositionally biased region" description="Low complexity" evidence="1">
    <location>
        <begin position="491"/>
        <end position="502"/>
    </location>
</feature>
<feature type="region of interest" description="Disordered" evidence="1">
    <location>
        <begin position="119"/>
        <end position="193"/>
    </location>
</feature>
<dbReference type="Proteomes" id="UP001165080">
    <property type="component" value="Unassembled WGS sequence"/>
</dbReference>
<comment type="caution">
    <text evidence="3">The sequence shown here is derived from an EMBL/GenBank/DDBJ whole genome shotgun (WGS) entry which is preliminary data.</text>
</comment>
<evidence type="ECO:0000313" key="4">
    <source>
        <dbReference type="Proteomes" id="UP001165080"/>
    </source>
</evidence>
<sequence length="615" mass="65570">MLRGAAGSRRLLRPPQAFAPPSTQRVPFRCTVKVVSCASSVSLKRPHQHHHRHHQQHHHQHHQQQQLSPQSQQLLPLRPSFSGPALHPGPGGSPPRRARVVPRFKVSPTEAELTQLATRLRRRRAAQQQQQQQPLAPQQPDANQPRQQPAAAPPERRSRERTASAPGAHVVLPGSLPRGPPGPGSGPGPGGGGGGGWRLVRTLWWAYLSWLCTRWLSLSVYGMQLRALALAGRHRSHTSHPHPPPPPGAGAVAVGPPVVGVLVAANHISQLDHAVVTVALRSLGIDDVLILGERDFPTTLTSTLLGNVLPLLRVETDTHTPTIAEGPLEQGRDRNRNRGQAGPGAPGPAAAAASPRGLVGAGFSYAAEREVVAEIRRALLPLQGEAEEKGAGGAAETGTGGRVRAVALVVFPERAVGGREGSLRPWRLSVAALAAGLGCPVVPAFISGTQRCLPQHFSIPTRTRVSLELGLPLPPPPPAPAPKQSKHSPHSPHSPQPAATSTMTTQPPDPLYQRRLAVYDSRVRDSQALLRALARARRASGWRARARNRRPVAGGGLLAHLRHAVWLCWGWLSVAAAAAFLAAARLLDCVKVAALLGWEATRRLMGRGGEGRGAR</sequence>
<feature type="compositionally biased region" description="Low complexity" evidence="1">
    <location>
        <begin position="63"/>
        <end position="80"/>
    </location>
</feature>
<feature type="region of interest" description="Disordered" evidence="1">
    <location>
        <begin position="41"/>
        <end position="106"/>
    </location>
</feature>
<dbReference type="EMBL" id="BRXU01000071">
    <property type="protein sequence ID" value="GLC62807.1"/>
    <property type="molecule type" value="Genomic_DNA"/>
</dbReference>
<feature type="compositionally biased region" description="Basic residues" evidence="1">
    <location>
        <begin position="44"/>
        <end position="62"/>
    </location>
</feature>
<keyword evidence="4" id="KW-1185">Reference proteome</keyword>
<evidence type="ECO:0000259" key="2">
    <source>
        <dbReference type="SMART" id="SM00563"/>
    </source>
</evidence>
<reference evidence="3 4" key="1">
    <citation type="journal article" date="2023" name="Commun. Biol.">
        <title>Reorganization of the ancestral sex-determining regions during the evolution of trioecy in Pleodorina starrii.</title>
        <authorList>
            <person name="Takahashi K."/>
            <person name="Suzuki S."/>
            <person name="Kawai-Toyooka H."/>
            <person name="Yamamoto K."/>
            <person name="Hamaji T."/>
            <person name="Ootsuki R."/>
            <person name="Yamaguchi H."/>
            <person name="Kawachi M."/>
            <person name="Higashiyama T."/>
            <person name="Nozaki H."/>
        </authorList>
    </citation>
    <scope>NUCLEOTIDE SEQUENCE [LARGE SCALE GENOMIC DNA]</scope>
    <source>
        <strain evidence="3 4">NIES-4479</strain>
    </source>
</reference>
<gene>
    <name evidence="3" type="primary">PLEST011075</name>
    <name evidence="3" type="ORF">PLESTB_001941700</name>
</gene>
<organism evidence="3 4">
    <name type="scientific">Pleodorina starrii</name>
    <dbReference type="NCBI Taxonomy" id="330485"/>
    <lineage>
        <taxon>Eukaryota</taxon>
        <taxon>Viridiplantae</taxon>
        <taxon>Chlorophyta</taxon>
        <taxon>core chlorophytes</taxon>
        <taxon>Chlorophyceae</taxon>
        <taxon>CS clade</taxon>
        <taxon>Chlamydomonadales</taxon>
        <taxon>Volvocaceae</taxon>
        <taxon>Pleodorina</taxon>
    </lineage>
</organism>
<dbReference type="GO" id="GO:0016746">
    <property type="term" value="F:acyltransferase activity"/>
    <property type="evidence" value="ECO:0007669"/>
    <property type="project" value="InterPro"/>
</dbReference>
<feature type="region of interest" description="Disordered" evidence="1">
    <location>
        <begin position="320"/>
        <end position="354"/>
    </location>
</feature>
<feature type="region of interest" description="Disordered" evidence="1">
    <location>
        <begin position="1"/>
        <end position="24"/>
    </location>
</feature>
<feature type="region of interest" description="Disordered" evidence="1">
    <location>
        <begin position="468"/>
        <end position="508"/>
    </location>
</feature>
<feature type="compositionally biased region" description="Pro residues" evidence="1">
    <location>
        <begin position="472"/>
        <end position="481"/>
    </location>
</feature>
<dbReference type="OrthoDB" id="10680176at2759"/>
<name>A0A9W6C2T2_9CHLO</name>
<feature type="domain" description="Phospholipid/glycerol acyltransferase" evidence="2">
    <location>
        <begin position="261"/>
        <end position="449"/>
    </location>
</feature>
<accession>A0A9W6C2T2</accession>
<proteinExistence type="predicted"/>
<feature type="compositionally biased region" description="Low complexity" evidence="1">
    <location>
        <begin position="126"/>
        <end position="150"/>
    </location>
</feature>
<evidence type="ECO:0000256" key="1">
    <source>
        <dbReference type="SAM" id="MobiDB-lite"/>
    </source>
</evidence>
<dbReference type="AlphaFoldDB" id="A0A9W6C2T2"/>
<dbReference type="InterPro" id="IPR002123">
    <property type="entry name" value="Plipid/glycerol_acylTrfase"/>
</dbReference>
<protein>
    <recommendedName>
        <fullName evidence="2">Phospholipid/glycerol acyltransferase domain-containing protein</fullName>
    </recommendedName>
</protein>